<evidence type="ECO:0000259" key="2">
    <source>
        <dbReference type="Pfam" id="PF10675"/>
    </source>
</evidence>
<organism evidence="3 4">
    <name type="scientific">Oceanicoccus sagamiensis</name>
    <dbReference type="NCBI Taxonomy" id="716816"/>
    <lineage>
        <taxon>Bacteria</taxon>
        <taxon>Pseudomonadati</taxon>
        <taxon>Pseudomonadota</taxon>
        <taxon>Gammaproteobacteria</taxon>
        <taxon>Cellvibrionales</taxon>
        <taxon>Spongiibacteraceae</taxon>
        <taxon>Oceanicoccus</taxon>
    </lineage>
</organism>
<feature type="transmembrane region" description="Helical" evidence="1">
    <location>
        <begin position="12"/>
        <end position="31"/>
    </location>
</feature>
<keyword evidence="1" id="KW-1133">Transmembrane helix</keyword>
<dbReference type="Pfam" id="PF10675">
    <property type="entry name" value="DUF2489"/>
    <property type="match status" value="1"/>
</dbReference>
<dbReference type="AlphaFoldDB" id="A0A1X9N6Z3"/>
<dbReference type="Proteomes" id="UP000193450">
    <property type="component" value="Chromosome"/>
</dbReference>
<dbReference type="OrthoDB" id="5740155at2"/>
<evidence type="ECO:0000313" key="3">
    <source>
        <dbReference type="EMBL" id="ARN72924.1"/>
    </source>
</evidence>
<sequence>MNDILGSPTLLLIGAALIILPLATYAGYLLYQLSINQQREREQADQLAEKEQAGQQQARQSIQIMLRALAAKQMSMTEAAIRIVAIGRRLPDDEQALHYQSFRHLAEATAHIPILDGWKALPIEDQQRFDREREQLEAKHANAIDLATQTLLNNTQLH</sequence>
<reference evidence="3 4" key="1">
    <citation type="submission" date="2016-11" db="EMBL/GenBank/DDBJ databases">
        <title>Trade-off between light-utilization and light-protection in marine flavobacteria.</title>
        <authorList>
            <person name="Kumagai Y."/>
        </authorList>
    </citation>
    <scope>NUCLEOTIDE SEQUENCE [LARGE SCALE GENOMIC DNA]</scope>
    <source>
        <strain evidence="3 4">NBRC 107125</strain>
    </source>
</reference>
<proteinExistence type="predicted"/>
<name>A0A1X9N6Z3_9GAMM</name>
<evidence type="ECO:0000313" key="4">
    <source>
        <dbReference type="Proteomes" id="UP000193450"/>
    </source>
</evidence>
<gene>
    <name evidence="3" type="ORF">BST96_01665</name>
</gene>
<evidence type="ECO:0000256" key="1">
    <source>
        <dbReference type="SAM" id="Phobius"/>
    </source>
</evidence>
<feature type="domain" description="DUF2489" evidence="2">
    <location>
        <begin position="19"/>
        <end position="151"/>
    </location>
</feature>
<dbReference type="EMBL" id="CP019343">
    <property type="protein sequence ID" value="ARN72924.1"/>
    <property type="molecule type" value="Genomic_DNA"/>
</dbReference>
<dbReference type="InterPro" id="IPR019617">
    <property type="entry name" value="DUF2489"/>
</dbReference>
<keyword evidence="1" id="KW-0472">Membrane</keyword>
<protein>
    <recommendedName>
        <fullName evidence="2">DUF2489 domain-containing protein</fullName>
    </recommendedName>
</protein>
<dbReference type="KEGG" id="osg:BST96_01665"/>
<keyword evidence="1" id="KW-0812">Transmembrane</keyword>
<dbReference type="STRING" id="716816.BST96_01665"/>
<dbReference type="RefSeq" id="WP_085757015.1">
    <property type="nucleotide sequence ID" value="NZ_CP019343.1"/>
</dbReference>
<keyword evidence="4" id="KW-1185">Reference proteome</keyword>
<accession>A0A1X9N6Z3</accession>